<dbReference type="AlphaFoldDB" id="A0A7D9E9N1"/>
<sequence>MAGISAVLQFDSGLKTQHSMMTLAKIPPNEYTVQAGITKDKLRLRGAARKGSGATEKEKS</sequence>
<accession>A0A7D9E9N1</accession>
<comment type="caution">
    <text evidence="1">The sequence shown here is derived from an EMBL/GenBank/DDBJ whole genome shotgun (WGS) entry which is preliminary data.</text>
</comment>
<evidence type="ECO:0000313" key="1">
    <source>
        <dbReference type="EMBL" id="CAB4004066.1"/>
    </source>
</evidence>
<keyword evidence="2" id="KW-1185">Reference proteome</keyword>
<reference evidence="1" key="1">
    <citation type="submission" date="2020-04" db="EMBL/GenBank/DDBJ databases">
        <authorList>
            <person name="Alioto T."/>
            <person name="Alioto T."/>
            <person name="Gomez Garrido J."/>
        </authorList>
    </citation>
    <scope>NUCLEOTIDE SEQUENCE</scope>
    <source>
        <strain evidence="1">A484AB</strain>
    </source>
</reference>
<dbReference type="EMBL" id="CACRXK020004799">
    <property type="protein sequence ID" value="CAB4004066.1"/>
    <property type="molecule type" value="Genomic_DNA"/>
</dbReference>
<proteinExistence type="predicted"/>
<dbReference type="Proteomes" id="UP001152795">
    <property type="component" value="Unassembled WGS sequence"/>
</dbReference>
<evidence type="ECO:0000313" key="2">
    <source>
        <dbReference type="Proteomes" id="UP001152795"/>
    </source>
</evidence>
<gene>
    <name evidence="1" type="ORF">PACLA_8A043445</name>
</gene>
<protein>
    <submittedName>
        <fullName evidence="1">Uncharacterized protein</fullName>
    </submittedName>
</protein>
<organism evidence="1 2">
    <name type="scientific">Paramuricea clavata</name>
    <name type="common">Red gorgonian</name>
    <name type="synonym">Violescent sea-whip</name>
    <dbReference type="NCBI Taxonomy" id="317549"/>
    <lineage>
        <taxon>Eukaryota</taxon>
        <taxon>Metazoa</taxon>
        <taxon>Cnidaria</taxon>
        <taxon>Anthozoa</taxon>
        <taxon>Octocorallia</taxon>
        <taxon>Malacalcyonacea</taxon>
        <taxon>Plexauridae</taxon>
        <taxon>Paramuricea</taxon>
    </lineage>
</organism>
<name>A0A7D9E9N1_PARCT</name>